<dbReference type="Proteomes" id="UP000007993">
    <property type="component" value="Unassembled WGS sequence"/>
</dbReference>
<proteinExistence type="predicted"/>
<dbReference type="AlphaFoldDB" id="K5CY24"/>
<sequence>MLARGWFRFACGSGTSEFAESESILVRLWPMSGELSVWEFAATVAVL</sequence>
<dbReference type="EMBL" id="AMCW01000159">
    <property type="protein sequence ID" value="EKJ99031.1"/>
    <property type="molecule type" value="Genomic_DNA"/>
</dbReference>
<protein>
    <submittedName>
        <fullName evidence="1">Uncharacterized protein</fullName>
    </submittedName>
</protein>
<evidence type="ECO:0000313" key="2">
    <source>
        <dbReference type="Proteomes" id="UP000007993"/>
    </source>
</evidence>
<reference evidence="1 2" key="1">
    <citation type="journal article" date="2013" name="Mar. Genomics">
        <title>Expression of sulfatases in Rhodopirellula baltica and the diversity of sulfatases in the genus Rhodopirellula.</title>
        <authorList>
            <person name="Wegner C.E."/>
            <person name="Richter-Heitmann T."/>
            <person name="Klindworth A."/>
            <person name="Klockow C."/>
            <person name="Richter M."/>
            <person name="Achstetter T."/>
            <person name="Glockner F.O."/>
            <person name="Harder J."/>
        </authorList>
    </citation>
    <scope>NUCLEOTIDE SEQUENCE [LARGE SCALE GENOMIC DNA]</scope>
    <source>
        <strain evidence="1 2">SH28</strain>
    </source>
</reference>
<name>K5CY24_RHOBT</name>
<comment type="caution">
    <text evidence="1">The sequence shown here is derived from an EMBL/GenBank/DDBJ whole genome shotgun (WGS) entry which is preliminary data.</text>
</comment>
<dbReference type="PATRIC" id="fig|993517.3.peg.6083"/>
<accession>K5CY24</accession>
<evidence type="ECO:0000313" key="1">
    <source>
        <dbReference type="EMBL" id="EKJ99031.1"/>
    </source>
</evidence>
<organism evidence="1 2">
    <name type="scientific">Rhodopirellula baltica SH28</name>
    <dbReference type="NCBI Taxonomy" id="993517"/>
    <lineage>
        <taxon>Bacteria</taxon>
        <taxon>Pseudomonadati</taxon>
        <taxon>Planctomycetota</taxon>
        <taxon>Planctomycetia</taxon>
        <taxon>Pirellulales</taxon>
        <taxon>Pirellulaceae</taxon>
        <taxon>Rhodopirellula</taxon>
    </lineage>
</organism>
<gene>
    <name evidence="1" type="ORF">RBSH_05618</name>
</gene>